<dbReference type="EMBL" id="JBBNAG010000001">
    <property type="protein sequence ID" value="KAK9166395.1"/>
    <property type="molecule type" value="Genomic_DNA"/>
</dbReference>
<evidence type="ECO:0000313" key="2">
    <source>
        <dbReference type="EMBL" id="KAK9166395.1"/>
    </source>
</evidence>
<dbReference type="Proteomes" id="UP001419268">
    <property type="component" value="Unassembled WGS sequence"/>
</dbReference>
<gene>
    <name evidence="2" type="ORF">Scep_001586</name>
</gene>
<comment type="caution">
    <text evidence="2">The sequence shown here is derived from an EMBL/GenBank/DDBJ whole genome shotgun (WGS) entry which is preliminary data.</text>
</comment>
<feature type="transmembrane region" description="Helical" evidence="1">
    <location>
        <begin position="66"/>
        <end position="83"/>
    </location>
</feature>
<proteinExistence type="predicted"/>
<keyword evidence="1" id="KW-0812">Transmembrane</keyword>
<sequence length="87" mass="9884">MSRFAIRRPSSGRNRCGTDIRGEIPIALVVGPRRGSMRSWRSRSWFDTCIIDSDFSVSRARYSRSVTFPFHTVGVVCTIIVVIKDYA</sequence>
<dbReference type="AlphaFoldDB" id="A0AAP0LB30"/>
<organism evidence="2 3">
    <name type="scientific">Stephania cephalantha</name>
    <dbReference type="NCBI Taxonomy" id="152367"/>
    <lineage>
        <taxon>Eukaryota</taxon>
        <taxon>Viridiplantae</taxon>
        <taxon>Streptophyta</taxon>
        <taxon>Embryophyta</taxon>
        <taxon>Tracheophyta</taxon>
        <taxon>Spermatophyta</taxon>
        <taxon>Magnoliopsida</taxon>
        <taxon>Ranunculales</taxon>
        <taxon>Menispermaceae</taxon>
        <taxon>Menispermoideae</taxon>
        <taxon>Cissampelideae</taxon>
        <taxon>Stephania</taxon>
    </lineage>
</organism>
<evidence type="ECO:0000313" key="3">
    <source>
        <dbReference type="Proteomes" id="UP001419268"/>
    </source>
</evidence>
<keyword evidence="1" id="KW-0472">Membrane</keyword>
<name>A0AAP0LB30_9MAGN</name>
<keyword evidence="1" id="KW-1133">Transmembrane helix</keyword>
<keyword evidence="3" id="KW-1185">Reference proteome</keyword>
<reference evidence="2 3" key="1">
    <citation type="submission" date="2024-01" db="EMBL/GenBank/DDBJ databases">
        <title>Genome assemblies of Stephania.</title>
        <authorList>
            <person name="Yang L."/>
        </authorList>
    </citation>
    <scope>NUCLEOTIDE SEQUENCE [LARGE SCALE GENOMIC DNA]</scope>
    <source>
        <strain evidence="2">JXDWG</strain>
        <tissue evidence="2">Leaf</tissue>
    </source>
</reference>
<evidence type="ECO:0000256" key="1">
    <source>
        <dbReference type="SAM" id="Phobius"/>
    </source>
</evidence>
<protein>
    <submittedName>
        <fullName evidence="2">Uncharacterized protein</fullName>
    </submittedName>
</protein>
<accession>A0AAP0LB30</accession>